<dbReference type="InterPro" id="IPR023404">
    <property type="entry name" value="rSAM_horseshoe"/>
</dbReference>
<dbReference type="SFLD" id="SFLDS00029">
    <property type="entry name" value="Radical_SAM"/>
    <property type="match status" value="1"/>
</dbReference>
<dbReference type="GO" id="GO:0031419">
    <property type="term" value="F:cobalamin binding"/>
    <property type="evidence" value="ECO:0007669"/>
    <property type="project" value="InterPro"/>
</dbReference>
<dbReference type="EMBL" id="HG794546">
    <property type="protein sequence ID" value="CDL00759.1"/>
    <property type="molecule type" value="Genomic_DNA"/>
</dbReference>
<dbReference type="GO" id="GO:0051536">
    <property type="term" value="F:iron-sulfur cluster binding"/>
    <property type="evidence" value="ECO:0007669"/>
    <property type="project" value="UniProtKB-KW"/>
</dbReference>
<dbReference type="Pfam" id="PF02310">
    <property type="entry name" value="B12-binding"/>
    <property type="match status" value="1"/>
</dbReference>
<dbReference type="Gene3D" id="3.80.30.20">
    <property type="entry name" value="tm_1862 like domain"/>
    <property type="match status" value="1"/>
</dbReference>
<keyword evidence="9" id="KW-1185">Reference proteome</keyword>
<evidence type="ECO:0000256" key="2">
    <source>
        <dbReference type="ARBA" id="ARBA00022691"/>
    </source>
</evidence>
<dbReference type="InterPro" id="IPR051198">
    <property type="entry name" value="BchE-like"/>
</dbReference>
<accession>V6F5P3</accession>
<keyword evidence="4" id="KW-0408">Iron</keyword>
<evidence type="ECO:0000313" key="8">
    <source>
        <dbReference type="EMBL" id="CDL00759.1"/>
    </source>
</evidence>
<feature type="domain" description="B12-binding" evidence="6">
    <location>
        <begin position="27"/>
        <end position="166"/>
    </location>
</feature>
<evidence type="ECO:0000259" key="6">
    <source>
        <dbReference type="PROSITE" id="PS51332"/>
    </source>
</evidence>
<dbReference type="CDD" id="cd01335">
    <property type="entry name" value="Radical_SAM"/>
    <property type="match status" value="1"/>
</dbReference>
<evidence type="ECO:0000256" key="3">
    <source>
        <dbReference type="ARBA" id="ARBA00022723"/>
    </source>
</evidence>
<dbReference type="AlphaFoldDB" id="V6F5P3"/>
<comment type="cofactor">
    <cofactor evidence="1">
        <name>[4Fe-4S] cluster</name>
        <dbReference type="ChEBI" id="CHEBI:49883"/>
    </cofactor>
</comment>
<dbReference type="GO" id="GO:0046872">
    <property type="term" value="F:metal ion binding"/>
    <property type="evidence" value="ECO:0007669"/>
    <property type="project" value="UniProtKB-KW"/>
</dbReference>
<reference evidence="8 9" key="1">
    <citation type="journal article" date="2014" name="Genome Announc.">
        <title>Complete genome sequence of Magnetospirillum gryphiswaldense MSR-1.</title>
        <authorList>
            <person name="Wang X."/>
            <person name="Wang Q."/>
            <person name="Zhang W."/>
            <person name="Wang Y."/>
            <person name="Li L."/>
            <person name="Wen T."/>
            <person name="Zhang T."/>
            <person name="Zhang Y."/>
            <person name="Xu J."/>
            <person name="Hu J."/>
            <person name="Li S."/>
            <person name="Liu L."/>
            <person name="Liu J."/>
            <person name="Jiang W."/>
            <person name="Tian J."/>
            <person name="Li Y."/>
            <person name="Schuler D."/>
            <person name="Wang L."/>
            <person name="Li J."/>
        </authorList>
    </citation>
    <scope>NUCLEOTIDE SEQUENCE [LARGE SCALE GENOMIC DNA]</scope>
    <source>
        <strain evidence="9">DSM 6361 / JCM 21280 / NBRC 15271 / MSR-1</strain>
    </source>
</reference>
<proteinExistence type="predicted"/>
<dbReference type="KEGG" id="mgy:MGMSRv2__3544"/>
<dbReference type="Proteomes" id="UP000018922">
    <property type="component" value="Chromosome I"/>
</dbReference>
<dbReference type="InterPro" id="IPR036724">
    <property type="entry name" value="Cobalamin-bd_sf"/>
</dbReference>
<keyword evidence="3" id="KW-0479">Metal-binding</keyword>
<dbReference type="Gene3D" id="3.40.50.280">
    <property type="entry name" value="Cobalamin-binding domain"/>
    <property type="match status" value="1"/>
</dbReference>
<dbReference type="eggNOG" id="COG1032">
    <property type="taxonomic scope" value="Bacteria"/>
</dbReference>
<dbReference type="PANTHER" id="PTHR43409:SF16">
    <property type="entry name" value="SLR0320 PROTEIN"/>
    <property type="match status" value="1"/>
</dbReference>
<evidence type="ECO:0000259" key="7">
    <source>
        <dbReference type="PROSITE" id="PS51918"/>
    </source>
</evidence>
<gene>
    <name evidence="8" type="ordered locus">MGMSRv2__3544</name>
</gene>
<dbReference type="SMART" id="SM00729">
    <property type="entry name" value="Elp3"/>
    <property type="match status" value="1"/>
</dbReference>
<organism evidence="8 9">
    <name type="scientific">Magnetospirillum gryphiswaldense (strain DSM 6361 / JCM 21280 / NBRC 15271 / MSR-1)</name>
    <dbReference type="NCBI Taxonomy" id="431944"/>
    <lineage>
        <taxon>Bacteria</taxon>
        <taxon>Pseudomonadati</taxon>
        <taxon>Pseudomonadota</taxon>
        <taxon>Alphaproteobacteria</taxon>
        <taxon>Rhodospirillales</taxon>
        <taxon>Rhodospirillaceae</taxon>
        <taxon>Magnetospirillum</taxon>
    </lineage>
</organism>
<dbReference type="GO" id="GO:0003824">
    <property type="term" value="F:catalytic activity"/>
    <property type="evidence" value="ECO:0007669"/>
    <property type="project" value="InterPro"/>
</dbReference>
<sequence>MSLKHTEEDSSFDKLAALADVATPVSPGAPKVLFISLYCYKSFPVRGFHALAERAGIDSHALFFKNNFTNQHLPISDHEIQLLKRVVGDIRPDLIGISVLTPYVPAARRVVAALREICDAPIIAGGKHPTISPDEALTYADYACKGEGELVLLDVFERLGAGSRDFSGIGGLWHHDGDGTIVDRGQRRLIQNLDVLPFEAYGEAKMWFIEHDKVETRDPELDEDEILLMAGRGCVYVCSYCVNALLIPMNKGNGRFIRLRSPDNVIAQVEERLARQTGARLVSFNDEVFGVFDDWTLEFAEKYAAKKLPGFNCELVPKLIKERNIRPLVQAGLYEMHFGIQSGSDEIRNTVLDRPGKNVELLETARMLAGTGVQVQCDLILGNPFDTAQVLRETILLLADMPKPLKLNTYKMQYFPHYPFTQRALAAGHITQADLAEEVVAERTLYDFVYRPVISRFDEKTVLENCVYLIPWSNPLVWWLALSLAKHHNPVLAVLANILAAWRYQLDFRGNPALVWLRRGWIVVRMIARGEVGSLLTKVKSRLRLGTA</sequence>
<keyword evidence="2" id="KW-0949">S-adenosyl-L-methionine</keyword>
<dbReference type="HOGENOM" id="CLU_496776_0_0_5"/>
<dbReference type="InterPro" id="IPR006638">
    <property type="entry name" value="Elp3/MiaA/NifB-like_rSAM"/>
</dbReference>
<dbReference type="SUPFAM" id="SSF52242">
    <property type="entry name" value="Cobalamin (vitamin B12)-binding domain"/>
    <property type="match status" value="1"/>
</dbReference>
<evidence type="ECO:0000256" key="5">
    <source>
        <dbReference type="ARBA" id="ARBA00023014"/>
    </source>
</evidence>
<dbReference type="PROSITE" id="PS51918">
    <property type="entry name" value="RADICAL_SAM"/>
    <property type="match status" value="1"/>
</dbReference>
<dbReference type="PROSITE" id="PS51332">
    <property type="entry name" value="B12_BINDING"/>
    <property type="match status" value="1"/>
</dbReference>
<evidence type="ECO:0000313" key="9">
    <source>
        <dbReference type="Proteomes" id="UP000018922"/>
    </source>
</evidence>
<dbReference type="SUPFAM" id="SSF102114">
    <property type="entry name" value="Radical SAM enzymes"/>
    <property type="match status" value="1"/>
</dbReference>
<evidence type="ECO:0000256" key="4">
    <source>
        <dbReference type="ARBA" id="ARBA00023004"/>
    </source>
</evidence>
<dbReference type="GO" id="GO:0005829">
    <property type="term" value="C:cytosol"/>
    <property type="evidence" value="ECO:0007669"/>
    <property type="project" value="TreeGrafter"/>
</dbReference>
<dbReference type="PANTHER" id="PTHR43409">
    <property type="entry name" value="ANAEROBIC MAGNESIUM-PROTOPORPHYRIN IX MONOMETHYL ESTER CYCLASE-RELATED"/>
    <property type="match status" value="1"/>
</dbReference>
<dbReference type="InterPro" id="IPR006158">
    <property type="entry name" value="Cobalamin-bd"/>
</dbReference>
<protein>
    <submittedName>
        <fullName evidence="8">Uncharacterized protein</fullName>
    </submittedName>
</protein>
<keyword evidence="5" id="KW-0411">Iron-sulfur</keyword>
<dbReference type="Pfam" id="PF04055">
    <property type="entry name" value="Radical_SAM"/>
    <property type="match status" value="1"/>
</dbReference>
<dbReference type="InterPro" id="IPR007197">
    <property type="entry name" value="rSAM"/>
</dbReference>
<dbReference type="InterPro" id="IPR058240">
    <property type="entry name" value="rSAM_sf"/>
</dbReference>
<evidence type="ECO:0000256" key="1">
    <source>
        <dbReference type="ARBA" id="ARBA00001966"/>
    </source>
</evidence>
<dbReference type="SFLD" id="SFLDG01082">
    <property type="entry name" value="B12-binding_domain_containing"/>
    <property type="match status" value="1"/>
</dbReference>
<name>V6F5P3_MAGGM</name>
<feature type="domain" description="Radical SAM core" evidence="7">
    <location>
        <begin position="220"/>
        <end position="458"/>
    </location>
</feature>
<dbReference type="STRING" id="1430440.MGMSRv2__3544"/>